<feature type="region of interest" description="Disordered" evidence="1">
    <location>
        <begin position="1"/>
        <end position="22"/>
    </location>
</feature>
<evidence type="ECO:0000313" key="3">
    <source>
        <dbReference type="Proteomes" id="UP000282654"/>
    </source>
</evidence>
<dbReference type="Proteomes" id="UP000282654">
    <property type="component" value="Unassembled WGS sequence"/>
</dbReference>
<dbReference type="AlphaFoldDB" id="A0A3N5ABN1"/>
<evidence type="ECO:0000256" key="1">
    <source>
        <dbReference type="SAM" id="MobiDB-lite"/>
    </source>
</evidence>
<reference evidence="2 3" key="1">
    <citation type="submission" date="2018-11" db="EMBL/GenBank/DDBJ databases">
        <title>Genomic Encyclopedia of Type Strains, Phase IV (KMG-IV): sequencing the most valuable type-strain genomes for metagenomic binning, comparative biology and taxonomic classification.</title>
        <authorList>
            <person name="Goeker M."/>
        </authorList>
    </citation>
    <scope>NUCLEOTIDE SEQUENCE [LARGE SCALE GENOMIC DNA]</scope>
    <source>
        <strain evidence="2 3">DSM 102936</strain>
    </source>
</reference>
<feature type="compositionally biased region" description="Basic and acidic residues" evidence="1">
    <location>
        <begin position="9"/>
        <end position="22"/>
    </location>
</feature>
<dbReference type="EMBL" id="RKRE01000004">
    <property type="protein sequence ID" value="RPF41994.1"/>
    <property type="molecule type" value="Genomic_DNA"/>
</dbReference>
<keyword evidence="3" id="KW-1185">Reference proteome</keyword>
<organism evidence="2 3">
    <name type="scientific">Thermodesulfitimonas autotrophica</name>
    <dbReference type="NCBI Taxonomy" id="1894989"/>
    <lineage>
        <taxon>Bacteria</taxon>
        <taxon>Bacillati</taxon>
        <taxon>Bacillota</taxon>
        <taxon>Clostridia</taxon>
        <taxon>Thermoanaerobacterales</taxon>
        <taxon>Thermoanaerobacteraceae</taxon>
        <taxon>Thermodesulfitimonas</taxon>
    </lineage>
</organism>
<evidence type="ECO:0000313" key="2">
    <source>
        <dbReference type="EMBL" id="RPF41994.1"/>
    </source>
</evidence>
<accession>A0A3N5ABN1</accession>
<name>A0A3N5ABN1_9THEO</name>
<sequence>MAGKKKNFRQGDAEKASKPSRRLEIRLPADHFIFEVKEGSRSKVAVELLDLAKRLERIEERLAALESAGIRSPGPKDSEKKGFDAAGFFAAFD</sequence>
<comment type="caution">
    <text evidence="2">The sequence shown here is derived from an EMBL/GenBank/DDBJ whole genome shotgun (WGS) entry which is preliminary data.</text>
</comment>
<gene>
    <name evidence="2" type="ORF">EDD75_2215</name>
</gene>
<proteinExistence type="predicted"/>
<protein>
    <submittedName>
        <fullName evidence="2">Uncharacterized protein</fullName>
    </submittedName>
</protein>